<evidence type="ECO:0000313" key="3">
    <source>
        <dbReference type="Proteomes" id="UP000325273"/>
    </source>
</evidence>
<protein>
    <submittedName>
        <fullName evidence="2">Uncharacterized protein</fullName>
    </submittedName>
</protein>
<proteinExistence type="predicted"/>
<evidence type="ECO:0000313" key="2">
    <source>
        <dbReference type="EMBL" id="KAA0997909.1"/>
    </source>
</evidence>
<dbReference type="EMBL" id="VTUZ01000069">
    <property type="protein sequence ID" value="KAA0997909.1"/>
    <property type="molecule type" value="Genomic_DNA"/>
</dbReference>
<name>A0A5B0G7K1_9BURK</name>
<feature type="transmembrane region" description="Helical" evidence="1">
    <location>
        <begin position="153"/>
        <end position="171"/>
    </location>
</feature>
<comment type="caution">
    <text evidence="2">The sequence shown here is derived from an EMBL/GenBank/DDBJ whole genome shotgun (WGS) entry which is preliminary data.</text>
</comment>
<feature type="transmembrane region" description="Helical" evidence="1">
    <location>
        <begin position="108"/>
        <end position="133"/>
    </location>
</feature>
<feature type="transmembrane region" description="Helical" evidence="1">
    <location>
        <begin position="177"/>
        <end position="197"/>
    </location>
</feature>
<dbReference type="Proteomes" id="UP000325273">
    <property type="component" value="Unassembled WGS sequence"/>
</dbReference>
<accession>A0A5B0G7K1</accession>
<keyword evidence="1" id="KW-1133">Transmembrane helix</keyword>
<keyword evidence="1" id="KW-0812">Transmembrane</keyword>
<evidence type="ECO:0000256" key="1">
    <source>
        <dbReference type="SAM" id="Phobius"/>
    </source>
</evidence>
<sequence>MEKAAKAMYRSQISFEKNEPLPEEDELALLESVDALSQKIYPATPESLEIAYLMSAAPERLSGRQQQIKGKIKNLISLWIYMTLCSLALVFIMATLNGLKPESLPKDLVSFISAASFAESIFLGFMGACVYILRSILQGLATQTYRLRDGHTYTLRAILGAVLGYMSVGLFPSNKFISATVLPFLAGYAVEAMFGALDNIVHTIKAAVSRSSTGGDSKIK</sequence>
<dbReference type="RefSeq" id="WP_149676348.1">
    <property type="nucleotide sequence ID" value="NZ_VTUZ01000069.1"/>
</dbReference>
<organism evidence="2 3">
    <name type="scientific">Paraburkholderia panacisoli</name>
    <dbReference type="NCBI Taxonomy" id="2603818"/>
    <lineage>
        <taxon>Bacteria</taxon>
        <taxon>Pseudomonadati</taxon>
        <taxon>Pseudomonadota</taxon>
        <taxon>Betaproteobacteria</taxon>
        <taxon>Burkholderiales</taxon>
        <taxon>Burkholderiaceae</taxon>
        <taxon>Paraburkholderia</taxon>
    </lineage>
</organism>
<keyword evidence="1" id="KW-0472">Membrane</keyword>
<gene>
    <name evidence="2" type="ORF">FVF58_46870</name>
</gene>
<keyword evidence="3" id="KW-1185">Reference proteome</keyword>
<dbReference type="AlphaFoldDB" id="A0A5B0G7K1"/>
<feature type="transmembrane region" description="Helical" evidence="1">
    <location>
        <begin position="75"/>
        <end position="96"/>
    </location>
</feature>
<reference evidence="2 3" key="1">
    <citation type="submission" date="2019-08" db="EMBL/GenBank/DDBJ databases">
        <title>Paraburkholderia sp. DCY113.</title>
        <authorList>
            <person name="Kang J."/>
        </authorList>
    </citation>
    <scope>NUCLEOTIDE SEQUENCE [LARGE SCALE GENOMIC DNA]</scope>
    <source>
        <strain evidence="2 3">DCY113</strain>
    </source>
</reference>